<dbReference type="Pfam" id="PF13450">
    <property type="entry name" value="NAD_binding_8"/>
    <property type="match status" value="1"/>
</dbReference>
<proteinExistence type="inferred from homology"/>
<dbReference type="InterPro" id="IPR050775">
    <property type="entry name" value="FAD-binding_Monooxygenases"/>
</dbReference>
<evidence type="ECO:0000256" key="4">
    <source>
        <dbReference type="ARBA" id="ARBA00022827"/>
    </source>
</evidence>
<dbReference type="Proteomes" id="UP001218218">
    <property type="component" value="Unassembled WGS sequence"/>
</dbReference>
<evidence type="ECO:0000313" key="7">
    <source>
        <dbReference type="EMBL" id="KAJ7367344.1"/>
    </source>
</evidence>
<dbReference type="AlphaFoldDB" id="A0AAD7AT77"/>
<evidence type="ECO:0000256" key="6">
    <source>
        <dbReference type="ARBA" id="ARBA00023002"/>
    </source>
</evidence>
<evidence type="ECO:0000256" key="1">
    <source>
        <dbReference type="ARBA" id="ARBA00001974"/>
    </source>
</evidence>
<keyword evidence="5" id="KW-0521">NADP</keyword>
<evidence type="ECO:0000256" key="3">
    <source>
        <dbReference type="ARBA" id="ARBA00022630"/>
    </source>
</evidence>
<gene>
    <name evidence="7" type="ORF">DFH08DRAFT_190484</name>
</gene>
<comment type="cofactor">
    <cofactor evidence="1">
        <name>FAD</name>
        <dbReference type="ChEBI" id="CHEBI:57692"/>
    </cofactor>
</comment>
<dbReference type="InterPro" id="IPR036188">
    <property type="entry name" value="FAD/NAD-bd_sf"/>
</dbReference>
<comment type="caution">
    <text evidence="7">The sequence shown here is derived from an EMBL/GenBank/DDBJ whole genome shotgun (WGS) entry which is preliminary data.</text>
</comment>
<keyword evidence="8" id="KW-1185">Reference proteome</keyword>
<evidence type="ECO:0000256" key="5">
    <source>
        <dbReference type="ARBA" id="ARBA00022857"/>
    </source>
</evidence>
<dbReference type="EMBL" id="JARIHO010000002">
    <property type="protein sequence ID" value="KAJ7367344.1"/>
    <property type="molecule type" value="Genomic_DNA"/>
</dbReference>
<keyword evidence="7" id="KW-0503">Monooxygenase</keyword>
<dbReference type="GO" id="GO:0004497">
    <property type="term" value="F:monooxygenase activity"/>
    <property type="evidence" value="ECO:0007669"/>
    <property type="project" value="UniProtKB-KW"/>
</dbReference>
<dbReference type="Gene3D" id="3.50.50.60">
    <property type="entry name" value="FAD/NAD(P)-binding domain"/>
    <property type="match status" value="2"/>
</dbReference>
<evidence type="ECO:0000313" key="8">
    <source>
        <dbReference type="Proteomes" id="UP001218218"/>
    </source>
</evidence>
<comment type="similarity">
    <text evidence="2">Belongs to the FAD-binding monooxygenase family.</text>
</comment>
<keyword evidence="6" id="KW-0560">Oxidoreductase</keyword>
<sequence length="642" mass="71075">MQLGDGATAVADPAIHQKYIEERTKRLRPEGLGQFLKLADSTQFKYLEDDPWVDHAALNAKTPVLRDGDDLKFLVLGAGYGGLLFAVHLIEAGFNAADIHIVDVAGGFGGTWYWNRYPGLMCDTESYIYMPLLEETGYMPRFKYAYGPELREHANSIAEKWDLTDKALFRTQSRSTHWDGTAKRWIVQLVENRGPTEPEKEIKITAQYVLVASGVLDAPHIPRLSGFEQFKGHHFHTSRWNYDITGGTDTDWTLDKLKDKRVGILGTGATAVQAVPHLAKWAKHLYVFQRTPSSVDVRNQRPTDPDEWANKISATKGWARARTENFNSWITNEPNGEDLVNDGWCRARSFAALFGGRGIVAPEQIPEHIAMLHAWDLERAENIRARTTEVVKDRETADKLKHWYPAWCKRPTFHDDYLPAFNQSNVTLVDTDGKGVEGLTADAVAANGTSYPIDVLVLSTGFALSVDGGSGSPAQRSGMKVFGRDGLDMDDKWVREGTGTLHGVASHGFPNFFFYGAGLAHVGLGANFTYTLDLLASHVATTLAEAERRIGGYTSRATVEPTKAGEDEWVGEIVKRASWFAAVSGCTPGWLNNEGATPADAEEKTKAARNVVWGEGVVSFTEVLRAWQDEGELRGLQIDSNM</sequence>
<name>A0AAD7AT77_9AGAR</name>
<accession>A0AAD7AT77</accession>
<keyword evidence="4" id="KW-0274">FAD</keyword>
<dbReference type="SUPFAM" id="SSF51905">
    <property type="entry name" value="FAD/NAD(P)-binding domain"/>
    <property type="match status" value="3"/>
</dbReference>
<evidence type="ECO:0000256" key="2">
    <source>
        <dbReference type="ARBA" id="ARBA00010139"/>
    </source>
</evidence>
<organism evidence="7 8">
    <name type="scientific">Mycena albidolilacea</name>
    <dbReference type="NCBI Taxonomy" id="1033008"/>
    <lineage>
        <taxon>Eukaryota</taxon>
        <taxon>Fungi</taxon>
        <taxon>Dikarya</taxon>
        <taxon>Basidiomycota</taxon>
        <taxon>Agaricomycotina</taxon>
        <taxon>Agaricomycetes</taxon>
        <taxon>Agaricomycetidae</taxon>
        <taxon>Agaricales</taxon>
        <taxon>Marasmiineae</taxon>
        <taxon>Mycenaceae</taxon>
        <taxon>Mycena</taxon>
    </lineage>
</organism>
<protein>
    <submittedName>
        <fullName evidence="7">Flavin-binding monooxygenase-like family protein</fullName>
    </submittedName>
</protein>
<keyword evidence="3" id="KW-0285">Flavoprotein</keyword>
<reference evidence="7" key="1">
    <citation type="submission" date="2023-03" db="EMBL/GenBank/DDBJ databases">
        <title>Massive genome expansion in bonnet fungi (Mycena s.s.) driven by repeated elements and novel gene families across ecological guilds.</title>
        <authorList>
            <consortium name="Lawrence Berkeley National Laboratory"/>
            <person name="Harder C.B."/>
            <person name="Miyauchi S."/>
            <person name="Viragh M."/>
            <person name="Kuo A."/>
            <person name="Thoen E."/>
            <person name="Andreopoulos B."/>
            <person name="Lu D."/>
            <person name="Skrede I."/>
            <person name="Drula E."/>
            <person name="Henrissat B."/>
            <person name="Morin E."/>
            <person name="Kohler A."/>
            <person name="Barry K."/>
            <person name="LaButti K."/>
            <person name="Morin E."/>
            <person name="Salamov A."/>
            <person name="Lipzen A."/>
            <person name="Mereny Z."/>
            <person name="Hegedus B."/>
            <person name="Baldrian P."/>
            <person name="Stursova M."/>
            <person name="Weitz H."/>
            <person name="Taylor A."/>
            <person name="Grigoriev I.V."/>
            <person name="Nagy L.G."/>
            <person name="Martin F."/>
            <person name="Kauserud H."/>
        </authorList>
    </citation>
    <scope>NUCLEOTIDE SEQUENCE</scope>
    <source>
        <strain evidence="7">CBHHK002</strain>
    </source>
</reference>
<dbReference type="PANTHER" id="PTHR43098">
    <property type="entry name" value="L-ORNITHINE N(5)-MONOOXYGENASE-RELATED"/>
    <property type="match status" value="1"/>
</dbReference>
<dbReference type="PANTHER" id="PTHR43098:SF2">
    <property type="entry name" value="FAD-BINDING MONOOXYGENASE AUSB-RELATED"/>
    <property type="match status" value="1"/>
</dbReference>